<dbReference type="RefSeq" id="XP_020435631.1">
    <property type="nucleotide sequence ID" value="XM_020573559.1"/>
</dbReference>
<dbReference type="EMBL" id="ADBJ01000010">
    <property type="protein sequence ID" value="EFA83514.1"/>
    <property type="molecule type" value="Genomic_DNA"/>
</dbReference>
<evidence type="ECO:0000313" key="2">
    <source>
        <dbReference type="Proteomes" id="UP000001396"/>
    </source>
</evidence>
<accession>D3B2G6</accession>
<comment type="caution">
    <text evidence="1">The sequence shown here is derived from an EMBL/GenBank/DDBJ whole genome shotgun (WGS) entry which is preliminary data.</text>
</comment>
<name>D3B2G6_HETP5</name>
<dbReference type="InterPro" id="IPR015915">
    <property type="entry name" value="Kelch-typ_b-propeller"/>
</dbReference>
<dbReference type="Proteomes" id="UP000001396">
    <property type="component" value="Unassembled WGS sequence"/>
</dbReference>
<dbReference type="AlphaFoldDB" id="D3B2G6"/>
<protein>
    <submittedName>
        <fullName evidence="1">Uncharacterized protein</fullName>
    </submittedName>
</protein>
<proteinExistence type="predicted"/>
<dbReference type="InParanoid" id="D3B2G6"/>
<keyword evidence="2" id="KW-1185">Reference proteome</keyword>
<organism evidence="1 2">
    <name type="scientific">Heterostelium pallidum (strain ATCC 26659 / Pp 5 / PN500)</name>
    <name type="common">Cellular slime mold</name>
    <name type="synonym">Polysphondylium pallidum</name>
    <dbReference type="NCBI Taxonomy" id="670386"/>
    <lineage>
        <taxon>Eukaryota</taxon>
        <taxon>Amoebozoa</taxon>
        <taxon>Evosea</taxon>
        <taxon>Eumycetozoa</taxon>
        <taxon>Dictyostelia</taxon>
        <taxon>Acytosteliales</taxon>
        <taxon>Acytosteliaceae</taxon>
        <taxon>Heterostelium</taxon>
    </lineage>
</organism>
<dbReference type="GeneID" id="31358102"/>
<dbReference type="SUPFAM" id="SSF117281">
    <property type="entry name" value="Kelch motif"/>
    <property type="match status" value="1"/>
</dbReference>
<gene>
    <name evidence="1" type="ORF">PPL_02579</name>
</gene>
<reference evidence="1 2" key="1">
    <citation type="journal article" date="2011" name="Genome Res.">
        <title>Phylogeny-wide analysis of social amoeba genomes highlights ancient origins for complex intercellular communication.</title>
        <authorList>
            <person name="Heidel A.J."/>
            <person name="Lawal H.M."/>
            <person name="Felder M."/>
            <person name="Schilde C."/>
            <person name="Helps N.R."/>
            <person name="Tunggal B."/>
            <person name="Rivero F."/>
            <person name="John U."/>
            <person name="Schleicher M."/>
            <person name="Eichinger L."/>
            <person name="Platzer M."/>
            <person name="Noegel A.A."/>
            <person name="Schaap P."/>
            <person name="Gloeckner G."/>
        </authorList>
    </citation>
    <scope>NUCLEOTIDE SEQUENCE [LARGE SCALE GENOMIC DNA]</scope>
    <source>
        <strain evidence="2">ATCC 26659 / Pp 5 / PN500</strain>
    </source>
</reference>
<evidence type="ECO:0000313" key="1">
    <source>
        <dbReference type="EMBL" id="EFA83514.1"/>
    </source>
</evidence>
<sequence length="87" mass="10560">MIERVEMPRHNIWINGEYIYIFGGSNSYRTFNIWYRFSVKTKTIDQSDRFNIELKLVTISEDPYESIEDECDLLWRFVHPPPMPIKE</sequence>